<dbReference type="EMBL" id="JAINUG010000198">
    <property type="protein sequence ID" value="KAJ8388223.1"/>
    <property type="molecule type" value="Genomic_DNA"/>
</dbReference>
<feature type="compositionally biased region" description="Low complexity" evidence="3">
    <location>
        <begin position="1475"/>
        <end position="1484"/>
    </location>
</feature>
<evidence type="ECO:0000256" key="3">
    <source>
        <dbReference type="SAM" id="MobiDB-lite"/>
    </source>
</evidence>
<dbReference type="InterPro" id="IPR011029">
    <property type="entry name" value="DEATH-like_dom_sf"/>
</dbReference>
<feature type="region of interest" description="Disordered" evidence="3">
    <location>
        <begin position="1209"/>
        <end position="1252"/>
    </location>
</feature>
<feature type="compositionally biased region" description="Polar residues" evidence="3">
    <location>
        <begin position="601"/>
        <end position="615"/>
    </location>
</feature>
<feature type="compositionally biased region" description="Polar residues" evidence="3">
    <location>
        <begin position="868"/>
        <end position="879"/>
    </location>
</feature>
<dbReference type="Proteomes" id="UP001221898">
    <property type="component" value="Unassembled WGS sequence"/>
</dbReference>
<dbReference type="FunFam" id="1.10.533.10:FF:000002">
    <property type="entry name" value="Ankyrin-3 isoform 2"/>
    <property type="match status" value="1"/>
</dbReference>
<reference evidence="5" key="1">
    <citation type="journal article" date="2023" name="Science">
        <title>Genome structures resolve the early diversification of teleost fishes.</title>
        <authorList>
            <person name="Parey E."/>
            <person name="Louis A."/>
            <person name="Montfort J."/>
            <person name="Bouchez O."/>
            <person name="Roques C."/>
            <person name="Iampietro C."/>
            <person name="Lluch J."/>
            <person name="Castinel A."/>
            <person name="Donnadieu C."/>
            <person name="Desvignes T."/>
            <person name="Floi Bucao C."/>
            <person name="Jouanno E."/>
            <person name="Wen M."/>
            <person name="Mejri S."/>
            <person name="Dirks R."/>
            <person name="Jansen H."/>
            <person name="Henkel C."/>
            <person name="Chen W.J."/>
            <person name="Zahm M."/>
            <person name="Cabau C."/>
            <person name="Klopp C."/>
            <person name="Thompson A.W."/>
            <person name="Robinson-Rechavi M."/>
            <person name="Braasch I."/>
            <person name="Lecointre G."/>
            <person name="Bobe J."/>
            <person name="Postlethwait J.H."/>
            <person name="Berthelot C."/>
            <person name="Roest Crollius H."/>
            <person name="Guiguen Y."/>
        </authorList>
    </citation>
    <scope>NUCLEOTIDE SEQUENCE</scope>
    <source>
        <strain evidence="5">NC1722</strain>
    </source>
</reference>
<feature type="region of interest" description="Disordered" evidence="3">
    <location>
        <begin position="491"/>
        <end position="555"/>
    </location>
</feature>
<protein>
    <recommendedName>
        <fullName evidence="4">Death domain-containing protein</fullName>
    </recommendedName>
</protein>
<feature type="region of interest" description="Disordered" evidence="3">
    <location>
        <begin position="433"/>
        <end position="455"/>
    </location>
</feature>
<feature type="compositionally biased region" description="Polar residues" evidence="3">
    <location>
        <begin position="647"/>
        <end position="669"/>
    </location>
</feature>
<keyword evidence="2" id="KW-0040">ANK repeat</keyword>
<feature type="region of interest" description="Disordered" evidence="3">
    <location>
        <begin position="38"/>
        <end position="67"/>
    </location>
</feature>
<sequence>MESDPDDEADKPERRHTFASLALRKRYSYLTEPATNVSRSALLSPVKTRAPEPHPPAQSSFSKTLSPVKTSLFGSPAALKSAASSSLSSSQEILKDVAEMKEDLIRMSAILQTDTSPTAKSPRSDSPREPKIEDEEPYRIVEKVKQDLVKVSEILTKDALRENKGSPKKKRADDDWVEFSKDEIQEAQQNGRRCPLSYDTDGFQVRTKSITDRDFNLARVVDYLTSDIGASSLSKISDVKCRYDEVKREGEEKQKRVLKPAMALQEHKLKMPPSNMRSSPSEKELCKLAEALFGTDAILVSPDDISHDQDKSPLSDSGFETRSEKTPSAPQSAESTGPKPLFHDMESQANGPIKDKVKGFQMKINSEDDLASKGMCVKEETHITTTTRMVYHKPQIIEPTSERIEETMSVRDIMKAFQSGRDPSRELAGLFEHKAGSESHRGNEPSPRLLDKDIHSKPKVERIIEVHIEKGNKAEPTEVIIRETKNRPEKEMYVHQGSHRIKELPSKLDVDDDDAQQEYEDLAAEEALPSYLESSRMNTPMSQEEDSHPGSAQFITDDSYKALKLLSQHSVEYHDDDASDFRGESYRFADKMLLSEKFDISHSNTEESGTGQPHSRSSEMHSAERGNSERVVISPKKRRSPEEDTLEQVSFMDSSGKSPLTPETPSSEEVSYDLTSRIPDSLLGFMLGKPSAIAEVSEEEEEGGAAFFLKEKEVANTKKEMATKTKEKRVAYIEFPPPPPLDLGASDTEKKASCPSSETETEMIEVNLQEEHDKHLLAEPIIRVQPPSPLPLGVADSDSSDDESVFQPIPLKKYTFKMTEEEDKCSKPKKPERNGNRNGKEEATDSNVKLDDFEFEQNGNDQNGNDQSITDCSIATTAEFSHDTDATEIDSLDGYDLPDEDDGLTQQDAKLSSLSKDSRKDMKGTECRLEVIEEEKGGSEEGENAETKSVSSDKKSEDGNNGEENYSLEGRHPDRQGFADSYFNYQLEEEFNAPFKTVATKGLDFDPWSNKGGDSEVFDVRVKDEDPKPFGLTVDDRSPGTTPDTTPARTPTDESTPTSEPNPFPFHEGKMFEMTRGGAIDMSKRDFVEERLQFFQIGEHTSEGRSGVKGKGVRSSGGATSQSQAGDRPLEMKENAPTTDITTTVQCNLIQTSTDCLNTSSGDSVVAETSSCTITTSKVDSKLRTPIKMGIAASITVKKDTGSVELTDCKAEASDRQSPEHSETQAGSQPSRLTAPKPSVRRDLPADNCNNNNNLESSNFQANYIQCGSVVFNLQSSSEPTLQQVSRIEASFCRDAERLRGEGVKWESRKANESKEPEVRPPRSRLPIKAPASASHTQGPTSQGKQKPRHAVKPEVRKRVDNLTGFEPRSRIPIKEAKKGNVSSPVSVQIVSRSVRTEKERAKQVPSRPSDKDKPSLSDGGGGGGSPVCETGREVCKRSIEYFKGLSGETLKLVERLSDEEKKMQSEVSDEESTSRSTSLSEASQPSLTSWSARDWKSDAASVRAKAELAFSERRRRRNRRTGGNGDSQTPTVEIKPSPQSPCERTDLRMAIVADHLGLSWTELAREMDFSVDEINHIRVENPNSLTAQSFMLLKKWVCRDGKDATTDALTTVLTKVNRMDIVTLLEGPIFDYGNVSGTRSFADDNAAFLDQADGYHSLQMELQSPLGLGLDPPSPLWKDVFSELEEQQQQEEEVEEEEEEEPRVLAPSIGPCRPSDLALIQLPLGPTPDTVVEPPSPEGPGAPDEALGEEDRNVSGRSTSPSARRFWGRGERAGAESGRTAAEGGCPDGLGAGHGGRHRVWL</sequence>
<feature type="compositionally biased region" description="Polar residues" evidence="3">
    <location>
        <begin position="110"/>
        <end position="121"/>
    </location>
</feature>
<proteinExistence type="predicted"/>
<feature type="compositionally biased region" description="Basic and acidic residues" evidence="3">
    <location>
        <begin position="1018"/>
        <end position="1038"/>
    </location>
</feature>
<feature type="compositionally biased region" description="Acidic residues" evidence="3">
    <location>
        <begin position="510"/>
        <end position="524"/>
    </location>
</feature>
<feature type="region of interest" description="Disordered" evidence="3">
    <location>
        <begin position="785"/>
        <end position="981"/>
    </location>
</feature>
<feature type="region of interest" description="Disordered" evidence="3">
    <location>
        <begin position="1002"/>
        <end position="1070"/>
    </location>
</feature>
<feature type="compositionally biased region" description="Low complexity" evidence="3">
    <location>
        <begin position="1113"/>
        <end position="1126"/>
    </location>
</feature>
<accession>A0AAD7RPV2</accession>
<feature type="compositionally biased region" description="Polar residues" evidence="3">
    <location>
        <begin position="1381"/>
        <end position="1394"/>
    </location>
</feature>
<feature type="compositionally biased region" description="Basic and acidic residues" evidence="3">
    <location>
        <begin position="1368"/>
        <end position="1379"/>
    </location>
</feature>
<feature type="compositionally biased region" description="Basic and acidic residues" evidence="3">
    <location>
        <begin position="122"/>
        <end position="136"/>
    </location>
</feature>
<feature type="compositionally biased region" description="Basic and acidic residues" evidence="3">
    <location>
        <begin position="824"/>
        <end position="852"/>
    </location>
</feature>
<feature type="compositionally biased region" description="Basic and acidic residues" evidence="3">
    <location>
        <begin position="304"/>
        <end position="325"/>
    </location>
</feature>
<feature type="compositionally biased region" description="Polar residues" evidence="3">
    <location>
        <begin position="326"/>
        <end position="335"/>
    </location>
</feature>
<gene>
    <name evidence="5" type="ORF">AAFF_G00135940</name>
</gene>
<comment type="caution">
    <text evidence="5">The sequence shown here is derived from an EMBL/GenBank/DDBJ whole genome shotgun (WGS) entry which is preliminary data.</text>
</comment>
<feature type="region of interest" description="Disordered" evidence="3">
    <location>
        <begin position="733"/>
        <end position="761"/>
    </location>
</feature>
<feature type="region of interest" description="Disordered" evidence="3">
    <location>
        <begin position="1462"/>
        <end position="1495"/>
    </location>
</feature>
<feature type="compositionally biased region" description="Basic and acidic residues" evidence="3">
    <location>
        <begin position="916"/>
        <end position="939"/>
    </location>
</feature>
<dbReference type="InterPro" id="IPR051165">
    <property type="entry name" value="Multifunctional_ANK_Repeat"/>
</dbReference>
<feature type="region of interest" description="Disordered" evidence="3">
    <location>
        <begin position="599"/>
        <end position="673"/>
    </location>
</feature>
<feature type="compositionally biased region" description="Basic and acidic residues" evidence="3">
    <location>
        <begin position="1306"/>
        <end position="1321"/>
    </location>
</feature>
<feature type="compositionally biased region" description="Basic and acidic residues" evidence="3">
    <location>
        <begin position="1395"/>
        <end position="1416"/>
    </location>
</feature>
<name>A0AAD7RPV2_9TELE</name>
<feature type="region of interest" description="Disordered" evidence="3">
    <location>
        <begin position="1306"/>
        <end position="1431"/>
    </location>
</feature>
<feature type="region of interest" description="Disordered" evidence="3">
    <location>
        <begin position="302"/>
        <end position="341"/>
    </location>
</feature>
<evidence type="ECO:0000313" key="6">
    <source>
        <dbReference type="Proteomes" id="UP001221898"/>
    </source>
</evidence>
<feature type="compositionally biased region" description="Low complexity" evidence="3">
    <location>
        <begin position="1776"/>
        <end position="1786"/>
    </location>
</feature>
<dbReference type="SUPFAM" id="SSF47986">
    <property type="entry name" value="DEATH domain"/>
    <property type="match status" value="1"/>
</dbReference>
<feature type="compositionally biased region" description="Basic and acidic residues" evidence="3">
    <location>
        <begin position="1209"/>
        <end position="1223"/>
    </location>
</feature>
<organism evidence="5 6">
    <name type="scientific">Aldrovandia affinis</name>
    <dbReference type="NCBI Taxonomy" id="143900"/>
    <lineage>
        <taxon>Eukaryota</taxon>
        <taxon>Metazoa</taxon>
        <taxon>Chordata</taxon>
        <taxon>Craniata</taxon>
        <taxon>Vertebrata</taxon>
        <taxon>Euteleostomi</taxon>
        <taxon>Actinopterygii</taxon>
        <taxon>Neopterygii</taxon>
        <taxon>Teleostei</taxon>
        <taxon>Notacanthiformes</taxon>
        <taxon>Halosauridae</taxon>
        <taxon>Aldrovandia</taxon>
    </lineage>
</organism>
<dbReference type="InterPro" id="IPR000488">
    <property type="entry name" value="Death_dom"/>
</dbReference>
<evidence type="ECO:0000256" key="2">
    <source>
        <dbReference type="ARBA" id="ARBA00023043"/>
    </source>
</evidence>
<dbReference type="PANTHER" id="PTHR24123:SF74">
    <property type="entry name" value="ANKYRIN 3"/>
    <property type="match status" value="1"/>
</dbReference>
<feature type="region of interest" description="Disordered" evidence="3">
    <location>
        <begin position="110"/>
        <end position="136"/>
    </location>
</feature>
<dbReference type="PANTHER" id="PTHR24123">
    <property type="entry name" value="ANKYRIN REPEAT-CONTAINING"/>
    <property type="match status" value="1"/>
</dbReference>
<feature type="compositionally biased region" description="Acidic residues" evidence="3">
    <location>
        <begin position="886"/>
        <end position="903"/>
    </location>
</feature>
<dbReference type="PROSITE" id="PS50017">
    <property type="entry name" value="DEATH_DOMAIN"/>
    <property type="match status" value="1"/>
</dbReference>
<feature type="compositionally biased region" description="Basic and acidic residues" evidence="3">
    <location>
        <begin position="1352"/>
        <end position="1361"/>
    </location>
</feature>
<feature type="domain" description="Death" evidence="4">
    <location>
        <begin position="1546"/>
        <end position="1630"/>
    </location>
</feature>
<dbReference type="Gene3D" id="1.10.533.10">
    <property type="entry name" value="Death Domain, Fas"/>
    <property type="match status" value="1"/>
</dbReference>
<feature type="compositionally biased region" description="Basic and acidic residues" evidence="3">
    <location>
        <begin position="500"/>
        <end position="509"/>
    </location>
</feature>
<keyword evidence="6" id="KW-1185">Reference proteome</keyword>
<feature type="compositionally biased region" description="Low complexity" evidence="3">
    <location>
        <begin position="1039"/>
        <end position="1061"/>
    </location>
</feature>
<feature type="compositionally biased region" description="Polar residues" evidence="3">
    <location>
        <begin position="1334"/>
        <end position="1345"/>
    </location>
</feature>
<dbReference type="GO" id="GO:0007165">
    <property type="term" value="P:signal transduction"/>
    <property type="evidence" value="ECO:0007669"/>
    <property type="project" value="InterPro"/>
</dbReference>
<feature type="compositionally biased region" description="Acidic residues" evidence="3">
    <location>
        <begin position="1684"/>
        <end position="1702"/>
    </location>
</feature>
<feature type="region of interest" description="Disordered" evidence="3">
    <location>
        <begin position="1507"/>
        <end position="1545"/>
    </location>
</feature>
<evidence type="ECO:0000259" key="4">
    <source>
        <dbReference type="PROSITE" id="PS50017"/>
    </source>
</evidence>
<feature type="compositionally biased region" description="Basic and acidic residues" evidence="3">
    <location>
        <begin position="616"/>
        <end position="628"/>
    </location>
</feature>
<keyword evidence="1" id="KW-0677">Repeat</keyword>
<evidence type="ECO:0000256" key="1">
    <source>
        <dbReference type="ARBA" id="ARBA00022737"/>
    </source>
</evidence>
<feature type="compositionally biased region" description="Low complexity" evidence="3">
    <location>
        <begin position="857"/>
        <end position="867"/>
    </location>
</feature>
<dbReference type="SMART" id="SM00005">
    <property type="entry name" value="DEATH"/>
    <property type="match status" value="1"/>
</dbReference>
<feature type="region of interest" description="Disordered" evidence="3">
    <location>
        <begin position="1099"/>
        <end position="1132"/>
    </location>
</feature>
<feature type="compositionally biased region" description="Polar residues" evidence="3">
    <location>
        <begin position="532"/>
        <end position="542"/>
    </location>
</feature>
<dbReference type="Pfam" id="PF00531">
    <property type="entry name" value="Death"/>
    <property type="match status" value="1"/>
</dbReference>
<evidence type="ECO:0000313" key="5">
    <source>
        <dbReference type="EMBL" id="KAJ8388223.1"/>
    </source>
</evidence>
<feature type="compositionally biased region" description="Polar residues" evidence="3">
    <location>
        <begin position="57"/>
        <end position="67"/>
    </location>
</feature>
<feature type="region of interest" description="Disordered" evidence="3">
    <location>
        <begin position="1684"/>
        <end position="1803"/>
    </location>
</feature>